<name>D1BJQ1_SANKS</name>
<feature type="compositionally biased region" description="Basic and acidic residues" evidence="1">
    <location>
        <begin position="52"/>
        <end position="61"/>
    </location>
</feature>
<protein>
    <submittedName>
        <fullName evidence="2">Uncharacterized protein</fullName>
    </submittedName>
</protein>
<dbReference type="AlphaFoldDB" id="D1BJQ1"/>
<proteinExistence type="predicted"/>
<dbReference type="EMBL" id="CP001819">
    <property type="protein sequence ID" value="ACZ20307.1"/>
    <property type="molecule type" value="Genomic_DNA"/>
</dbReference>
<feature type="compositionally biased region" description="Low complexity" evidence="1">
    <location>
        <begin position="21"/>
        <end position="34"/>
    </location>
</feature>
<feature type="region of interest" description="Disordered" evidence="1">
    <location>
        <begin position="1"/>
        <end position="61"/>
    </location>
</feature>
<evidence type="ECO:0000313" key="2">
    <source>
        <dbReference type="EMBL" id="ACZ20307.1"/>
    </source>
</evidence>
<evidence type="ECO:0000313" key="3">
    <source>
        <dbReference type="Proteomes" id="UP000000322"/>
    </source>
</evidence>
<organism evidence="2 3">
    <name type="scientific">Sanguibacter keddieii (strain ATCC 51767 / DSM 10542 / NCFB 3025 / ST-74)</name>
    <dbReference type="NCBI Taxonomy" id="446469"/>
    <lineage>
        <taxon>Bacteria</taxon>
        <taxon>Bacillati</taxon>
        <taxon>Actinomycetota</taxon>
        <taxon>Actinomycetes</taxon>
        <taxon>Micrococcales</taxon>
        <taxon>Sanguibacteraceae</taxon>
        <taxon>Sanguibacter</taxon>
    </lineage>
</organism>
<dbReference type="HOGENOM" id="CLU_2920127_0_0_11"/>
<sequence>MSTVEGAVTVREPAAATEVESSLPGAAPLGAASATEGTIPSATAVTTASSLDRQRRAEDDG</sequence>
<reference evidence="2 3" key="1">
    <citation type="journal article" date="2009" name="Stand. Genomic Sci.">
        <title>Complete genome sequence of Sanguibacter keddieii type strain (ST-74).</title>
        <authorList>
            <person name="Ivanova N."/>
            <person name="Sikorski J."/>
            <person name="Sims D."/>
            <person name="Brettin T."/>
            <person name="Detter J.C."/>
            <person name="Han C."/>
            <person name="Lapidus A."/>
            <person name="Copeland A."/>
            <person name="Glavina Del Rio T."/>
            <person name="Nolan M."/>
            <person name="Chen F."/>
            <person name="Lucas S."/>
            <person name="Tice H."/>
            <person name="Cheng J.F."/>
            <person name="Bruce D."/>
            <person name="Goodwin L."/>
            <person name="Pitluck S."/>
            <person name="Pati A."/>
            <person name="Mavromatis K."/>
            <person name="Chen A."/>
            <person name="Palaniappan K."/>
            <person name="D'haeseleer P."/>
            <person name="Chain P."/>
            <person name="Bristow J."/>
            <person name="Eisen J.A."/>
            <person name="Markowitz V."/>
            <person name="Hugenholtz P."/>
            <person name="Goker M."/>
            <person name="Pukall R."/>
            <person name="Klenk H.P."/>
            <person name="Kyrpides N.C."/>
        </authorList>
    </citation>
    <scope>NUCLEOTIDE SEQUENCE [LARGE SCALE GENOMIC DNA]</scope>
    <source>
        <strain evidence="3">ATCC 51767 / DSM 10542 / NCFB 3025 / ST-74</strain>
    </source>
</reference>
<feature type="compositionally biased region" description="Polar residues" evidence="1">
    <location>
        <begin position="35"/>
        <end position="51"/>
    </location>
</feature>
<gene>
    <name evidence="2" type="ordered locus">Sked_03400</name>
</gene>
<evidence type="ECO:0000256" key="1">
    <source>
        <dbReference type="SAM" id="MobiDB-lite"/>
    </source>
</evidence>
<dbReference type="Proteomes" id="UP000000322">
    <property type="component" value="Chromosome"/>
</dbReference>
<dbReference type="KEGG" id="ske:Sked_03400"/>
<keyword evidence="3" id="KW-1185">Reference proteome</keyword>
<accession>D1BJQ1</accession>